<evidence type="ECO:0000313" key="3">
    <source>
        <dbReference type="Proteomes" id="UP000032289"/>
    </source>
</evidence>
<reference evidence="2 3" key="1">
    <citation type="journal article" date="2015" name="Microbiology (Mosc.)">
        <title>Genomics of the Weissella cibaria species with an examination of its metabolic traits.</title>
        <authorList>
            <person name="Lynch K.M."/>
            <person name="Lucid A."/>
            <person name="Arendt E.K."/>
            <person name="Sleator R.D."/>
            <person name="Lucey B."/>
            <person name="Coffey A."/>
        </authorList>
    </citation>
    <scope>NUCLEOTIDE SEQUENCE [LARGE SCALE GENOMIC DNA]</scope>
    <source>
        <strain evidence="2 3">AB3b</strain>
    </source>
</reference>
<protein>
    <recommendedName>
        <fullName evidence="1">IrrE N-terminal-like domain-containing protein</fullName>
    </recommendedName>
</protein>
<dbReference type="AlphaFoldDB" id="A0A0D1JUN5"/>
<accession>A0A0D1JUN5</accession>
<feature type="domain" description="IrrE N-terminal-like" evidence="1">
    <location>
        <begin position="17"/>
        <end position="95"/>
    </location>
</feature>
<proteinExistence type="predicted"/>
<gene>
    <name evidence="2" type="ORF">ab3b_00873</name>
</gene>
<name>A0A0D1JUN5_9LACO</name>
<comment type="caution">
    <text evidence="2">The sequence shown here is derived from an EMBL/GenBank/DDBJ whole genome shotgun (WGS) entry which is preliminary data.</text>
</comment>
<evidence type="ECO:0000313" key="2">
    <source>
        <dbReference type="EMBL" id="KIU24948.1"/>
    </source>
</evidence>
<dbReference type="Pfam" id="PF06114">
    <property type="entry name" value="Peptidase_M78"/>
    <property type="match status" value="1"/>
</dbReference>
<dbReference type="Proteomes" id="UP000032289">
    <property type="component" value="Unassembled WGS sequence"/>
</dbReference>
<dbReference type="EMBL" id="JWHT01000021">
    <property type="protein sequence ID" value="KIU24948.1"/>
    <property type="molecule type" value="Genomic_DNA"/>
</dbReference>
<dbReference type="Gene3D" id="1.10.10.2910">
    <property type="match status" value="1"/>
</dbReference>
<organism evidence="2 3">
    <name type="scientific">Weissella cibaria</name>
    <dbReference type="NCBI Taxonomy" id="137591"/>
    <lineage>
        <taxon>Bacteria</taxon>
        <taxon>Bacillati</taxon>
        <taxon>Bacillota</taxon>
        <taxon>Bacilli</taxon>
        <taxon>Lactobacillales</taxon>
        <taxon>Lactobacillaceae</taxon>
        <taxon>Weissella</taxon>
    </lineage>
</organism>
<dbReference type="RefSeq" id="WP_043941001.1">
    <property type="nucleotide sequence ID" value="NZ_JWHT01000021.1"/>
</dbReference>
<dbReference type="InterPro" id="IPR010359">
    <property type="entry name" value="IrrE_HExxH"/>
</dbReference>
<sequence>MNDELSELRDYLLNLARRHDIDVEDMLSTTGTHMYVRVFNKIFMNPNETKATYEFGLAHELAHAIYGDPNGEQYYPFSLLFRKTEEKVANKNAIRLISDFVYRDTPLECRNWEHFIDIFNLPSYFEGIVKEIIYD</sequence>
<evidence type="ECO:0000259" key="1">
    <source>
        <dbReference type="Pfam" id="PF06114"/>
    </source>
</evidence>
<dbReference type="PATRIC" id="fig|137591.24.peg.856"/>